<sequence>MQDNLQARTMAFAALSQAIWQVQQLSRYGRVDEDAMAMSLNAILITDPDNPEEVYDRERLNAGYRTLVDQIGDGNRKDVDLTRYIVGIMALERKLAKNQAALSMLSERLSQVKRQLHHFEITDPQVLANLSSIYSDVISPLGAKIQVVGNPEQLQQTVNQNRIRALLLGAIRAAVLWRQLGGKRRQLMFARSAMVKTAMQAIK</sequence>
<dbReference type="HAMAP" id="MF_00695">
    <property type="entry name" value="HflD_protein"/>
    <property type="match status" value="1"/>
</dbReference>
<keyword evidence="3 4" id="KW-0472">Membrane</keyword>
<accession>A0A1G8ND98</accession>
<keyword evidence="1 4" id="KW-1003">Cell membrane</keyword>
<feature type="coiled-coil region" evidence="4">
    <location>
        <begin position="88"/>
        <end position="115"/>
    </location>
</feature>
<dbReference type="InterPro" id="IPR035932">
    <property type="entry name" value="HflD-like_sf"/>
</dbReference>
<evidence type="ECO:0000313" key="5">
    <source>
        <dbReference type="EMBL" id="SDI78239.1"/>
    </source>
</evidence>
<proteinExistence type="inferred from homology"/>
<comment type="similarity">
    <text evidence="4">Belongs to the HflD family.</text>
</comment>
<dbReference type="GO" id="GO:0005886">
    <property type="term" value="C:plasma membrane"/>
    <property type="evidence" value="ECO:0007669"/>
    <property type="project" value="UniProtKB-SubCell"/>
</dbReference>
<evidence type="ECO:0000256" key="3">
    <source>
        <dbReference type="ARBA" id="ARBA00023136"/>
    </source>
</evidence>
<dbReference type="Pfam" id="PF04356">
    <property type="entry name" value="DUF489"/>
    <property type="match status" value="1"/>
</dbReference>
<dbReference type="GO" id="GO:0005737">
    <property type="term" value="C:cytoplasm"/>
    <property type="evidence" value="ECO:0007669"/>
    <property type="project" value="UniProtKB-SubCell"/>
</dbReference>
<dbReference type="NCBIfam" id="NF001248">
    <property type="entry name" value="PRK00218.1-4"/>
    <property type="match status" value="1"/>
</dbReference>
<comment type="subcellular location">
    <subcellularLocation>
        <location evidence="4">Cytoplasm</location>
    </subcellularLocation>
    <subcellularLocation>
        <location evidence="4">Cell membrane</location>
        <topology evidence="4">Peripheral membrane protein</topology>
        <orientation evidence="4">Cytoplasmic side</orientation>
    </subcellularLocation>
</comment>
<dbReference type="NCBIfam" id="NF001246">
    <property type="entry name" value="PRK00218.1-2"/>
    <property type="match status" value="1"/>
</dbReference>
<protein>
    <recommendedName>
        <fullName evidence="4">High frequency lysogenization protein HflD homolog</fullName>
    </recommendedName>
</protein>
<keyword evidence="6" id="KW-1185">Reference proteome</keyword>
<evidence type="ECO:0000313" key="6">
    <source>
        <dbReference type="Proteomes" id="UP000199527"/>
    </source>
</evidence>
<dbReference type="AlphaFoldDB" id="A0A1G8ND98"/>
<keyword evidence="4" id="KW-0175">Coiled coil</keyword>
<gene>
    <name evidence="4" type="primary">hflD</name>
    <name evidence="5" type="ORF">SAMN04488540_10394</name>
</gene>
<evidence type="ECO:0000256" key="1">
    <source>
        <dbReference type="ARBA" id="ARBA00022475"/>
    </source>
</evidence>
<dbReference type="SUPFAM" id="SSF101322">
    <property type="entry name" value="YcfC-like"/>
    <property type="match status" value="1"/>
</dbReference>
<dbReference type="OrthoDB" id="9788031at2"/>
<dbReference type="RefSeq" id="WP_090362883.1">
    <property type="nucleotide sequence ID" value="NZ_FNEM01000003.1"/>
</dbReference>
<evidence type="ECO:0000256" key="4">
    <source>
        <dbReference type="HAMAP-Rule" id="MF_00695"/>
    </source>
</evidence>
<dbReference type="Proteomes" id="UP000199527">
    <property type="component" value="Unassembled WGS sequence"/>
</dbReference>
<organism evidence="5 6">
    <name type="scientific">Ferrimonas sediminum</name>
    <dbReference type="NCBI Taxonomy" id="718193"/>
    <lineage>
        <taxon>Bacteria</taxon>
        <taxon>Pseudomonadati</taxon>
        <taxon>Pseudomonadota</taxon>
        <taxon>Gammaproteobacteria</taxon>
        <taxon>Alteromonadales</taxon>
        <taxon>Ferrimonadaceae</taxon>
        <taxon>Ferrimonas</taxon>
    </lineage>
</organism>
<name>A0A1G8ND98_9GAMM</name>
<dbReference type="PANTHER" id="PTHR38100">
    <property type="entry name" value="HIGH FREQUENCY LYSOGENIZATION PROTEIN HFLD"/>
    <property type="match status" value="1"/>
</dbReference>
<dbReference type="EMBL" id="FNEM01000003">
    <property type="protein sequence ID" value="SDI78239.1"/>
    <property type="molecule type" value="Genomic_DNA"/>
</dbReference>
<reference evidence="6" key="1">
    <citation type="submission" date="2016-10" db="EMBL/GenBank/DDBJ databases">
        <authorList>
            <person name="Varghese N."/>
            <person name="Submissions S."/>
        </authorList>
    </citation>
    <scope>NUCLEOTIDE SEQUENCE [LARGE SCALE GENOMIC DNA]</scope>
    <source>
        <strain evidence="6">DSM 23317</strain>
    </source>
</reference>
<dbReference type="PANTHER" id="PTHR38100:SF1">
    <property type="entry name" value="HIGH FREQUENCY LYSOGENIZATION PROTEIN HFLD"/>
    <property type="match status" value="1"/>
</dbReference>
<dbReference type="InterPro" id="IPR007451">
    <property type="entry name" value="HflD"/>
</dbReference>
<dbReference type="Gene3D" id="1.10.3890.10">
    <property type="entry name" value="HflD-like"/>
    <property type="match status" value="1"/>
</dbReference>
<keyword evidence="2 4" id="KW-0963">Cytoplasm</keyword>
<evidence type="ECO:0000256" key="2">
    <source>
        <dbReference type="ARBA" id="ARBA00022490"/>
    </source>
</evidence>